<keyword evidence="2" id="KW-1185">Reference proteome</keyword>
<dbReference type="EMBL" id="CM047904">
    <property type="protein sequence ID" value="KAJ0089541.1"/>
    <property type="molecule type" value="Genomic_DNA"/>
</dbReference>
<organism evidence="1 2">
    <name type="scientific">Pistacia atlantica</name>
    <dbReference type="NCBI Taxonomy" id="434234"/>
    <lineage>
        <taxon>Eukaryota</taxon>
        <taxon>Viridiplantae</taxon>
        <taxon>Streptophyta</taxon>
        <taxon>Embryophyta</taxon>
        <taxon>Tracheophyta</taxon>
        <taxon>Spermatophyta</taxon>
        <taxon>Magnoliopsida</taxon>
        <taxon>eudicotyledons</taxon>
        <taxon>Gunneridae</taxon>
        <taxon>Pentapetalae</taxon>
        <taxon>rosids</taxon>
        <taxon>malvids</taxon>
        <taxon>Sapindales</taxon>
        <taxon>Anacardiaceae</taxon>
        <taxon>Pistacia</taxon>
    </lineage>
</organism>
<accession>A0ACC1AS91</accession>
<evidence type="ECO:0000313" key="2">
    <source>
        <dbReference type="Proteomes" id="UP001164250"/>
    </source>
</evidence>
<dbReference type="Proteomes" id="UP001164250">
    <property type="component" value="Chromosome 8"/>
</dbReference>
<name>A0ACC1AS91_9ROSI</name>
<gene>
    <name evidence="1" type="ORF">Patl1_12766</name>
</gene>
<evidence type="ECO:0000313" key="1">
    <source>
        <dbReference type="EMBL" id="KAJ0089541.1"/>
    </source>
</evidence>
<proteinExistence type="predicted"/>
<reference evidence="2" key="1">
    <citation type="journal article" date="2023" name="G3 (Bethesda)">
        <title>Genome assembly and association tests identify interacting loci associated with vigor, precocity, and sex in interspecific pistachio rootstocks.</title>
        <authorList>
            <person name="Palmer W."/>
            <person name="Jacygrad E."/>
            <person name="Sagayaradj S."/>
            <person name="Cavanaugh K."/>
            <person name="Han R."/>
            <person name="Bertier L."/>
            <person name="Beede B."/>
            <person name="Kafkas S."/>
            <person name="Golino D."/>
            <person name="Preece J."/>
            <person name="Michelmore R."/>
        </authorList>
    </citation>
    <scope>NUCLEOTIDE SEQUENCE [LARGE SCALE GENOMIC DNA]</scope>
</reference>
<sequence length="575" mass="62987">MFVIRSLCPQLPSAEVPQHDDGARKSADGPGDLEKSDLLLHGGLTAVTHKDSDIKYSVQVQPSSPAGCVDEYLADHVEVDGANSTSVAQNSKQSSDVVQLSQSGISDSKKTMLKFDDQTCMKMKVVVPEAMPGETEQKIQGKTKFDCEPNKIKDEKTCGEWTSNEGSNIESNLSLDHASSKQQYECSNAQNDASAHGDESNWPPQLLPGQLQIVQTYEHSEENAGAIPRALVDSTTNDPEASQNQRGMSRRCLQFEEAQPKAIVKSTNPSDQANDVTDSRSPATPTESESLDSSYLDLSATFSKRQLVNLPQPVTPLFPPRHTGKSPLTISKPSGIGLHLNSIVNALPKGHAATVGVKLTTAEYGMLETKTSIAVSSMTSESFDNMPLHILPPIEHHATPHAKRKYNSEHTDSFEEFNQTSPKKKRQVCMKKPLGTIDGEGCKRCNCKKTKCLKLYCDCFAAGIYCAEPCACQGCFNRPEYEDTVLETRQQIESRNPLAFAPKIVQHATEFPDDGNRMTPASARHKRGCNCKKSMCLKKYCECYQANVGCSSGCRCEGCKNVYGRKEGEKSRSNF</sequence>
<comment type="caution">
    <text evidence="1">The sequence shown here is derived from an EMBL/GenBank/DDBJ whole genome shotgun (WGS) entry which is preliminary data.</text>
</comment>
<protein>
    <submittedName>
        <fullName evidence="1">Uncharacterized protein</fullName>
    </submittedName>
</protein>